<evidence type="ECO:0000313" key="2">
    <source>
        <dbReference type="EMBL" id="PVU86403.1"/>
    </source>
</evidence>
<comment type="caution">
    <text evidence="2">The sequence shown here is derived from an EMBL/GenBank/DDBJ whole genome shotgun (WGS) entry which is preliminary data.</text>
</comment>
<reference evidence="2 3" key="1">
    <citation type="journal article" date="2018" name="MBio">
        <title>Comparative Genomics Reveals the Core Gene Toolbox for the Fungus-Insect Symbiosis.</title>
        <authorList>
            <person name="Wang Y."/>
            <person name="Stata M."/>
            <person name="Wang W."/>
            <person name="Stajich J.E."/>
            <person name="White M.M."/>
            <person name="Moncalvo J.M."/>
        </authorList>
    </citation>
    <scope>NUCLEOTIDE SEQUENCE [LARGE SCALE GENOMIC DNA]</scope>
    <source>
        <strain evidence="2 3">SC-DP-2</strain>
    </source>
</reference>
<evidence type="ECO:0000313" key="3">
    <source>
        <dbReference type="Proteomes" id="UP000245609"/>
    </source>
</evidence>
<protein>
    <submittedName>
        <fullName evidence="2">Uncharacterized protein</fullName>
    </submittedName>
</protein>
<feature type="non-terminal residue" evidence="2">
    <location>
        <position position="54"/>
    </location>
</feature>
<name>A0A2T9Y267_9FUNG</name>
<dbReference type="Proteomes" id="UP000245609">
    <property type="component" value="Unassembled WGS sequence"/>
</dbReference>
<evidence type="ECO:0000256" key="1">
    <source>
        <dbReference type="SAM" id="MobiDB-lite"/>
    </source>
</evidence>
<accession>A0A2T9Y267</accession>
<sequence length="54" mass="5949">MEFQNIMGGEFVLCPSNQTPSSLQTTKTSTSSTGPYEPHARCLEINKKTKEKDG</sequence>
<feature type="region of interest" description="Disordered" evidence="1">
    <location>
        <begin position="14"/>
        <end position="54"/>
    </location>
</feature>
<keyword evidence="3" id="KW-1185">Reference proteome</keyword>
<proteinExistence type="predicted"/>
<gene>
    <name evidence="2" type="ORF">BB560_006735</name>
</gene>
<organism evidence="2 3">
    <name type="scientific">Smittium megazygosporum</name>
    <dbReference type="NCBI Taxonomy" id="133381"/>
    <lineage>
        <taxon>Eukaryota</taxon>
        <taxon>Fungi</taxon>
        <taxon>Fungi incertae sedis</taxon>
        <taxon>Zoopagomycota</taxon>
        <taxon>Kickxellomycotina</taxon>
        <taxon>Harpellomycetes</taxon>
        <taxon>Harpellales</taxon>
        <taxon>Legeriomycetaceae</taxon>
        <taxon>Smittium</taxon>
    </lineage>
</organism>
<dbReference type="EMBL" id="MBFS01003486">
    <property type="protein sequence ID" value="PVU86403.1"/>
    <property type="molecule type" value="Genomic_DNA"/>
</dbReference>
<dbReference type="AlphaFoldDB" id="A0A2T9Y267"/>
<feature type="compositionally biased region" description="Low complexity" evidence="1">
    <location>
        <begin position="19"/>
        <end position="33"/>
    </location>
</feature>
<feature type="compositionally biased region" description="Basic and acidic residues" evidence="1">
    <location>
        <begin position="38"/>
        <end position="54"/>
    </location>
</feature>